<dbReference type="InterPro" id="IPR018948">
    <property type="entry name" value="GTP-bd_TrmE_N"/>
</dbReference>
<feature type="binding site" evidence="6">
    <location>
        <position position="242"/>
    </location>
    <ligand>
        <name>Mg(2+)</name>
        <dbReference type="ChEBI" id="CHEBI:18420"/>
    </ligand>
</feature>
<feature type="binding site" evidence="6">
    <location>
        <begin position="238"/>
        <end position="243"/>
    </location>
    <ligand>
        <name>GTP</name>
        <dbReference type="ChEBI" id="CHEBI:37565"/>
    </ligand>
</feature>
<dbReference type="EC" id="3.6.-.-" evidence="6"/>
<feature type="binding site" evidence="6">
    <location>
        <position position="518"/>
    </location>
    <ligand>
        <name>(6S)-5-formyl-5,6,7,8-tetrahydrofolate</name>
        <dbReference type="ChEBI" id="CHEBI:57457"/>
    </ligand>
</feature>
<comment type="subunit">
    <text evidence="6">Homodimer. Heterotetramer of two MnmE and two MnmG subunits.</text>
</comment>
<protein>
    <recommendedName>
        <fullName evidence="6">tRNA modification GTPase MnmE</fullName>
        <ecNumber evidence="6">3.6.-.-</ecNumber>
    </recommendedName>
</protein>
<dbReference type="PANTHER" id="PTHR42714:SF2">
    <property type="entry name" value="TRNA MODIFICATION GTPASE GTPBP3, MITOCHONDRIAL"/>
    <property type="match status" value="1"/>
</dbReference>
<dbReference type="InterPro" id="IPR027368">
    <property type="entry name" value="MnmE_dom2"/>
</dbReference>
<dbReference type="InterPro" id="IPR004520">
    <property type="entry name" value="GTPase_MnmE"/>
</dbReference>
<dbReference type="Proteomes" id="UP000748308">
    <property type="component" value="Unassembled WGS sequence"/>
</dbReference>
<dbReference type="GO" id="GO:0002098">
    <property type="term" value="P:tRNA wobble uridine modification"/>
    <property type="evidence" value="ECO:0007669"/>
    <property type="project" value="TreeGrafter"/>
</dbReference>
<evidence type="ECO:0000256" key="7">
    <source>
        <dbReference type="SAM" id="MobiDB-lite"/>
    </source>
</evidence>
<comment type="cofactor">
    <cofactor evidence="6">
        <name>K(+)</name>
        <dbReference type="ChEBI" id="CHEBI:29103"/>
    </cofactor>
    <text evidence="6">Binds 1 potassium ion per subunit.</text>
</comment>
<feature type="domain" description="G" evidence="8">
    <location>
        <begin position="230"/>
        <end position="335"/>
    </location>
</feature>
<feature type="binding site" evidence="6">
    <location>
        <position position="263"/>
    </location>
    <ligand>
        <name>Mg(2+)</name>
        <dbReference type="ChEBI" id="CHEBI:18420"/>
    </ligand>
</feature>
<evidence type="ECO:0000256" key="1">
    <source>
        <dbReference type="ARBA" id="ARBA00011043"/>
    </source>
</evidence>
<keyword evidence="6" id="KW-0963">Cytoplasm</keyword>
<dbReference type="Pfam" id="PF01926">
    <property type="entry name" value="MMR_HSR1"/>
    <property type="match status" value="1"/>
</dbReference>
<comment type="caution">
    <text evidence="6">Lacks conserved residue(s) required for the propagation of feature annotation.</text>
</comment>
<dbReference type="Pfam" id="PF10396">
    <property type="entry name" value="TrmE_N"/>
    <property type="match status" value="1"/>
</dbReference>
<keyword evidence="3 6" id="KW-0547">Nucleotide-binding</keyword>
<dbReference type="GO" id="GO:0030488">
    <property type="term" value="P:tRNA methylation"/>
    <property type="evidence" value="ECO:0007669"/>
    <property type="project" value="TreeGrafter"/>
</dbReference>
<keyword evidence="6" id="KW-0460">Magnesium</keyword>
<keyword evidence="5 6" id="KW-0342">GTP-binding</keyword>
<keyword evidence="6" id="KW-0378">Hydrolase</keyword>
<feature type="binding site" evidence="6">
    <location>
        <position position="123"/>
    </location>
    <ligand>
        <name>(6S)-5-formyl-5,6,7,8-tetrahydrofolate</name>
        <dbReference type="ChEBI" id="CHEBI:57457"/>
    </ligand>
</feature>
<evidence type="ECO:0000256" key="4">
    <source>
        <dbReference type="ARBA" id="ARBA00022958"/>
    </source>
</evidence>
<comment type="function">
    <text evidence="6">Exhibits a very high intrinsic GTPase hydrolysis rate. Involved in the addition of a carboxymethylaminomethyl (cmnm) group at the wobble position (U34) of certain tRNAs, forming tRNA-cmnm(5)s(2)U34.</text>
</comment>
<evidence type="ECO:0000313" key="11">
    <source>
        <dbReference type="EMBL" id="MBM3316395.1"/>
    </source>
</evidence>
<dbReference type="Gene3D" id="1.20.120.430">
    <property type="entry name" value="tRNA modification GTPase MnmE domain 2"/>
    <property type="match status" value="1"/>
</dbReference>
<dbReference type="SUPFAM" id="SSF103025">
    <property type="entry name" value="Folate-binding domain"/>
    <property type="match status" value="1"/>
</dbReference>
<dbReference type="InterPro" id="IPR027266">
    <property type="entry name" value="TrmE/GcvT-like"/>
</dbReference>
<evidence type="ECO:0000259" key="9">
    <source>
        <dbReference type="Pfam" id="PF10396"/>
    </source>
</evidence>
<dbReference type="InterPro" id="IPR025867">
    <property type="entry name" value="MnmE_helical"/>
</dbReference>
<dbReference type="CDD" id="cd14858">
    <property type="entry name" value="TrmE_N"/>
    <property type="match status" value="1"/>
</dbReference>
<evidence type="ECO:0000259" key="8">
    <source>
        <dbReference type="Pfam" id="PF01926"/>
    </source>
</evidence>
<feature type="binding site" evidence="6">
    <location>
        <begin position="282"/>
        <end position="285"/>
    </location>
    <ligand>
        <name>GTP</name>
        <dbReference type="ChEBI" id="CHEBI:37565"/>
    </ligand>
</feature>
<dbReference type="SUPFAM" id="SSF52540">
    <property type="entry name" value="P-loop containing nucleoside triphosphate hydrolases"/>
    <property type="match status" value="1"/>
</dbReference>
<dbReference type="HAMAP" id="MF_00379">
    <property type="entry name" value="GTPase_MnmE"/>
    <property type="match status" value="1"/>
</dbReference>
<dbReference type="InterPro" id="IPR005225">
    <property type="entry name" value="Small_GTP-bd"/>
</dbReference>
<feature type="binding site" evidence="6">
    <location>
        <position position="22"/>
    </location>
    <ligand>
        <name>(6S)-5-formyl-5,6,7,8-tetrahydrofolate</name>
        <dbReference type="ChEBI" id="CHEBI:57457"/>
    </ligand>
</feature>
<dbReference type="AlphaFoldDB" id="A0A938BPN3"/>
<keyword evidence="2 6" id="KW-0819">tRNA processing</keyword>
<comment type="caution">
    <text evidence="11">The sequence shown here is derived from an EMBL/GenBank/DDBJ whole genome shotgun (WGS) entry which is preliminary data.</text>
</comment>
<evidence type="ECO:0000256" key="2">
    <source>
        <dbReference type="ARBA" id="ARBA00022694"/>
    </source>
</evidence>
<evidence type="ECO:0000256" key="3">
    <source>
        <dbReference type="ARBA" id="ARBA00022741"/>
    </source>
</evidence>
<dbReference type="EMBL" id="VGIY01000010">
    <property type="protein sequence ID" value="MBM3316395.1"/>
    <property type="molecule type" value="Genomic_DNA"/>
</dbReference>
<feature type="domain" description="GTP-binding protein TrmE N-terminal" evidence="9">
    <location>
        <begin position="5"/>
        <end position="123"/>
    </location>
</feature>
<reference evidence="11" key="1">
    <citation type="submission" date="2019-03" db="EMBL/GenBank/DDBJ databases">
        <title>Lake Tanganyika Metagenome-Assembled Genomes (MAGs).</title>
        <authorList>
            <person name="Tran P."/>
        </authorList>
    </citation>
    <scope>NUCLEOTIDE SEQUENCE</scope>
    <source>
        <strain evidence="11">M_DeepCast_400m_m2_100</strain>
    </source>
</reference>
<accession>A0A938BPN3</accession>
<evidence type="ECO:0000313" key="12">
    <source>
        <dbReference type="Proteomes" id="UP000748308"/>
    </source>
</evidence>
<dbReference type="Gene3D" id="3.40.50.300">
    <property type="entry name" value="P-loop containing nucleotide triphosphate hydrolases"/>
    <property type="match status" value="1"/>
</dbReference>
<dbReference type="Gene3D" id="3.30.1360.120">
    <property type="entry name" value="Probable tRNA modification gtpase trme, domain 1"/>
    <property type="match status" value="1"/>
</dbReference>
<feature type="binding site" evidence="6">
    <location>
        <position position="83"/>
    </location>
    <ligand>
        <name>(6S)-5-formyl-5,6,7,8-tetrahydrofolate</name>
        <dbReference type="ChEBI" id="CHEBI:57457"/>
    </ligand>
</feature>
<feature type="domain" description="MnmE helical" evidence="10">
    <location>
        <begin position="126"/>
        <end position="515"/>
    </location>
</feature>
<dbReference type="GO" id="GO:0005829">
    <property type="term" value="C:cytosol"/>
    <property type="evidence" value="ECO:0007669"/>
    <property type="project" value="TreeGrafter"/>
</dbReference>
<dbReference type="GO" id="GO:0005525">
    <property type="term" value="F:GTP binding"/>
    <property type="evidence" value="ECO:0007669"/>
    <property type="project" value="UniProtKB-UniRule"/>
</dbReference>
<dbReference type="Pfam" id="PF12631">
    <property type="entry name" value="MnmE_helical"/>
    <property type="match status" value="1"/>
</dbReference>
<comment type="similarity">
    <text evidence="1 6">Belongs to the TRAFAC class TrmE-Era-EngA-EngB-Septin-like GTPase superfamily. TrmE GTPase family.</text>
</comment>
<dbReference type="NCBIfam" id="TIGR00231">
    <property type="entry name" value="small_GTP"/>
    <property type="match status" value="1"/>
</dbReference>
<proteinExistence type="inferred from homology"/>
<dbReference type="SUPFAM" id="SSF116878">
    <property type="entry name" value="TrmE connector domain"/>
    <property type="match status" value="1"/>
</dbReference>
<evidence type="ECO:0000259" key="10">
    <source>
        <dbReference type="Pfam" id="PF12631"/>
    </source>
</evidence>
<keyword evidence="6" id="KW-0479">Metal-binding</keyword>
<sequence length="518" mass="53857">MHAETIAAQATAAGPAALAIIRLSGKEAIPLADRLFAPAGRLASLPGRTCAVGFLRDGDEAIDQVVATVFRAPHSYTGEDMVEIACHGGEQAPRRVLDLILRSGRARLARPGEFTLRAFLNGRIDLAQAEAVEALIRARSAAGAAAAVRVLRGDLSRALRRILSGLTESLARIEAELDVQEDGAPDVLAPGGPGSRSAAETVRTLAREEERLRRLLAAGRGAARQEEGLRVVLAGRPNAGKSSLFNALLARERAIVSPHPSTTRDVLEAAVEWDGLSIRLLDTAGVSGSAGAPVAAGLCGALADLDLEGMRRAREEIASAALVVHVVDVAALDPAQAAADGEALAPSGRRLTALHKWDLPVPADWRAIAEERGPRAPFAAKDAASDARGRAGRPPGGPRRRPAIRPSLDARQGIAAGIPSSVVGEPGTDALRAGIVARLCADGAGIEEAALAGDRQRRLLEEAATGVARARGLLLDGAGGELAAFELRRGMDGLAELLGERVGPRILDEIFARFCVGK</sequence>
<gene>
    <name evidence="6" type="primary">mnmE</name>
    <name evidence="6" type="synonym">trmE</name>
    <name evidence="11" type="ORF">FJY75_00945</name>
</gene>
<dbReference type="GO" id="GO:0046872">
    <property type="term" value="F:metal ion binding"/>
    <property type="evidence" value="ECO:0007669"/>
    <property type="project" value="UniProtKB-KW"/>
</dbReference>
<keyword evidence="4 6" id="KW-0630">Potassium</keyword>
<organism evidence="11 12">
    <name type="scientific">Eiseniibacteriota bacterium</name>
    <dbReference type="NCBI Taxonomy" id="2212470"/>
    <lineage>
        <taxon>Bacteria</taxon>
        <taxon>Candidatus Eiseniibacteriota</taxon>
    </lineage>
</organism>
<name>A0A938BPN3_UNCEI</name>
<evidence type="ECO:0000256" key="5">
    <source>
        <dbReference type="ARBA" id="ARBA00023134"/>
    </source>
</evidence>
<evidence type="ECO:0000256" key="6">
    <source>
        <dbReference type="HAMAP-Rule" id="MF_00379"/>
    </source>
</evidence>
<comment type="subcellular location">
    <subcellularLocation>
        <location evidence="6">Cytoplasm</location>
    </subcellularLocation>
</comment>
<dbReference type="PANTHER" id="PTHR42714">
    <property type="entry name" value="TRNA MODIFICATION GTPASE GTPBP3"/>
    <property type="match status" value="1"/>
</dbReference>
<dbReference type="InterPro" id="IPR006073">
    <property type="entry name" value="GTP-bd"/>
</dbReference>
<dbReference type="GO" id="GO:0003924">
    <property type="term" value="F:GTPase activity"/>
    <property type="evidence" value="ECO:0007669"/>
    <property type="project" value="UniProtKB-UniRule"/>
</dbReference>
<feature type="region of interest" description="Disordered" evidence="7">
    <location>
        <begin position="376"/>
        <end position="406"/>
    </location>
</feature>
<dbReference type="InterPro" id="IPR027417">
    <property type="entry name" value="P-loop_NTPase"/>
</dbReference>